<dbReference type="Proteomes" id="UP000252174">
    <property type="component" value="Unassembled WGS sequence"/>
</dbReference>
<protein>
    <recommendedName>
        <fullName evidence="5">Putrescine-binding periplasmic protein</fullName>
    </recommendedName>
</protein>
<evidence type="ECO:0000256" key="5">
    <source>
        <dbReference type="PIRNR" id="PIRNR019574"/>
    </source>
</evidence>
<reference evidence="7 8" key="1">
    <citation type="submission" date="2018-07" db="EMBL/GenBank/DDBJ databases">
        <title>Genomic Encyclopedia of Type Strains, Phase IV (KMG-IV): sequencing the most valuable type-strain genomes for metagenomic binning, comparative biology and taxonomic classification.</title>
        <authorList>
            <person name="Goeker M."/>
        </authorList>
    </citation>
    <scope>NUCLEOTIDE SEQUENCE [LARGE SCALE GENOMIC DNA]</scope>
    <source>
        <strain evidence="7 8">DSM 100911</strain>
    </source>
</reference>
<name>A0A369AIR5_9BURK</name>
<keyword evidence="3 6" id="KW-0732">Signal</keyword>
<dbReference type="Pfam" id="PF13416">
    <property type="entry name" value="SBP_bac_8"/>
    <property type="match status" value="1"/>
</dbReference>
<dbReference type="PRINTS" id="PR00909">
    <property type="entry name" value="SPERMDNBNDNG"/>
</dbReference>
<sequence length="389" mass="42778">MSRFMPPLRPRAAGKNPQASWARKLLGAFTASAAALAVFAAAPAQAQDNVLNIYNWSDYIAPTTVPDFEKQFGIKVRYDTFDSNETLFAKLVAGDTGYDIVVPSSNWGAVELKGGLFQPIDKSKIPNYQNLDPNLMKQLAAVDPGNKYLIPWMWGYTTVGINVDKVKKALGDTPMPDNPFDLVFNPTYASKLKSCGISFLDSGGDIMEAAFNYLNIPQNSNKPADYQKAWDMLQKIRPYVSQLSSSGYINDLAGGNLCASLGWSGDMGIAAHRAKEAKNGVNIKVFPPTHGAVIFIDTMAIPADAKHAENAHKFINYRLQPKVVAADSNTVYYANPVPASLPFVLPRVKDNDYVFLSPEMMAKLIAPKVYSSDERRLLTRLYTKFKTGL</sequence>
<dbReference type="GO" id="GO:0019808">
    <property type="term" value="F:polyamine binding"/>
    <property type="evidence" value="ECO:0007669"/>
    <property type="project" value="InterPro"/>
</dbReference>
<evidence type="ECO:0000256" key="1">
    <source>
        <dbReference type="ARBA" id="ARBA00004418"/>
    </source>
</evidence>
<dbReference type="PIRSF" id="PIRSF019574">
    <property type="entry name" value="Periplasmic_polyamine_BP"/>
    <property type="match status" value="1"/>
</dbReference>
<dbReference type="PANTHER" id="PTHR30222">
    <property type="entry name" value="SPERMIDINE/PUTRESCINE-BINDING PERIPLASMIC PROTEIN"/>
    <property type="match status" value="1"/>
</dbReference>
<accession>A0A369AIR5</accession>
<proteinExistence type="inferred from homology"/>
<organism evidence="7 8">
    <name type="scientific">Extensimonas vulgaris</name>
    <dbReference type="NCBI Taxonomy" id="1031594"/>
    <lineage>
        <taxon>Bacteria</taxon>
        <taxon>Pseudomonadati</taxon>
        <taxon>Pseudomonadota</taxon>
        <taxon>Betaproteobacteria</taxon>
        <taxon>Burkholderiales</taxon>
        <taxon>Comamonadaceae</taxon>
        <taxon>Extensimonas</taxon>
    </lineage>
</organism>
<dbReference type="AlphaFoldDB" id="A0A369AIR5"/>
<keyword evidence="8" id="KW-1185">Reference proteome</keyword>
<evidence type="ECO:0000256" key="6">
    <source>
        <dbReference type="SAM" id="SignalP"/>
    </source>
</evidence>
<dbReference type="GO" id="GO:0042597">
    <property type="term" value="C:periplasmic space"/>
    <property type="evidence" value="ECO:0007669"/>
    <property type="project" value="UniProtKB-SubCell"/>
</dbReference>
<feature type="chain" id="PRO_5016936181" description="Putrescine-binding periplasmic protein" evidence="6">
    <location>
        <begin position="47"/>
        <end position="389"/>
    </location>
</feature>
<dbReference type="CDD" id="cd13659">
    <property type="entry name" value="PBP2_PotF"/>
    <property type="match status" value="1"/>
</dbReference>
<comment type="caution">
    <text evidence="7">The sequence shown here is derived from an EMBL/GenBank/DDBJ whole genome shotgun (WGS) entry which is preliminary data.</text>
</comment>
<dbReference type="EMBL" id="QPJU01000015">
    <property type="protein sequence ID" value="RCX07314.1"/>
    <property type="molecule type" value="Genomic_DNA"/>
</dbReference>
<dbReference type="Gene3D" id="3.40.190.10">
    <property type="entry name" value="Periplasmic binding protein-like II"/>
    <property type="match status" value="2"/>
</dbReference>
<evidence type="ECO:0000256" key="2">
    <source>
        <dbReference type="ARBA" id="ARBA00022448"/>
    </source>
</evidence>
<evidence type="ECO:0000313" key="7">
    <source>
        <dbReference type="EMBL" id="RCX07314.1"/>
    </source>
</evidence>
<keyword evidence="2 5" id="KW-0813">Transport</keyword>
<dbReference type="PANTHER" id="PTHR30222:SF12">
    <property type="entry name" value="NORSPERMIDINE SENSOR"/>
    <property type="match status" value="1"/>
</dbReference>
<dbReference type="SUPFAM" id="SSF53850">
    <property type="entry name" value="Periplasmic binding protein-like II"/>
    <property type="match status" value="1"/>
</dbReference>
<evidence type="ECO:0000313" key="8">
    <source>
        <dbReference type="Proteomes" id="UP000252174"/>
    </source>
</evidence>
<dbReference type="InterPro" id="IPR001188">
    <property type="entry name" value="Sperm_putr-bd"/>
</dbReference>
<dbReference type="InterPro" id="IPR006059">
    <property type="entry name" value="SBP"/>
</dbReference>
<dbReference type="GO" id="GO:0015846">
    <property type="term" value="P:polyamine transport"/>
    <property type="evidence" value="ECO:0007669"/>
    <property type="project" value="InterPro"/>
</dbReference>
<comment type="similarity">
    <text evidence="5">Belongs to the bacterial solute-binding protein PotD/PotF family.</text>
</comment>
<evidence type="ECO:0000256" key="3">
    <source>
        <dbReference type="ARBA" id="ARBA00022729"/>
    </source>
</evidence>
<evidence type="ECO:0000256" key="4">
    <source>
        <dbReference type="ARBA" id="ARBA00022764"/>
    </source>
</evidence>
<comment type="subcellular location">
    <subcellularLocation>
        <location evidence="1 5">Periplasm</location>
    </subcellularLocation>
</comment>
<feature type="signal peptide" evidence="6">
    <location>
        <begin position="1"/>
        <end position="46"/>
    </location>
</feature>
<gene>
    <name evidence="7" type="ORF">DFR45_1158</name>
</gene>
<keyword evidence="4 5" id="KW-0574">Periplasm</keyword>
<comment type="function">
    <text evidence="5">Required for the activity of the bacterial periplasmic transport system of putrescine.</text>
</comment>